<keyword evidence="3" id="KW-1185">Reference proteome</keyword>
<name>A0A2Z7D7P8_9LAMI</name>
<sequence>MCFYHGRFKGLGFDSRVVRWWSKEEWKWLFEPRTDVMTASLVRVSVVLFACVDRELQPMARAMARPRYTVGPVGGPADGFPAKGGRNSGNKGLEVELMDPCVHGIVKWQHRGVRHPESGGSGGVLACCVEFESRTASQRLAPTSFMRKPALQTVGGGRSSIRSTTGIKTPSSACTRRPDEFSTDGNSSARWLEQVRRRGGGGGAWWRPAAA</sequence>
<gene>
    <name evidence="2" type="ORF">F511_10159</name>
</gene>
<evidence type="ECO:0000313" key="3">
    <source>
        <dbReference type="Proteomes" id="UP000250235"/>
    </source>
</evidence>
<evidence type="ECO:0000313" key="2">
    <source>
        <dbReference type="EMBL" id="KZV55037.1"/>
    </source>
</evidence>
<feature type="region of interest" description="Disordered" evidence="1">
    <location>
        <begin position="151"/>
        <end position="187"/>
    </location>
</feature>
<dbReference type="EMBL" id="KQ989025">
    <property type="protein sequence ID" value="KZV55037.1"/>
    <property type="molecule type" value="Genomic_DNA"/>
</dbReference>
<proteinExistence type="predicted"/>
<organism evidence="2 3">
    <name type="scientific">Dorcoceras hygrometricum</name>
    <dbReference type="NCBI Taxonomy" id="472368"/>
    <lineage>
        <taxon>Eukaryota</taxon>
        <taxon>Viridiplantae</taxon>
        <taxon>Streptophyta</taxon>
        <taxon>Embryophyta</taxon>
        <taxon>Tracheophyta</taxon>
        <taxon>Spermatophyta</taxon>
        <taxon>Magnoliopsida</taxon>
        <taxon>eudicotyledons</taxon>
        <taxon>Gunneridae</taxon>
        <taxon>Pentapetalae</taxon>
        <taxon>asterids</taxon>
        <taxon>lamiids</taxon>
        <taxon>Lamiales</taxon>
        <taxon>Gesneriaceae</taxon>
        <taxon>Didymocarpoideae</taxon>
        <taxon>Trichosporeae</taxon>
        <taxon>Loxocarpinae</taxon>
        <taxon>Dorcoceras</taxon>
    </lineage>
</organism>
<protein>
    <submittedName>
        <fullName evidence="2">Uncharacterized protein</fullName>
    </submittedName>
</protein>
<dbReference type="Proteomes" id="UP000250235">
    <property type="component" value="Unassembled WGS sequence"/>
</dbReference>
<dbReference type="AlphaFoldDB" id="A0A2Z7D7P8"/>
<evidence type="ECO:0000256" key="1">
    <source>
        <dbReference type="SAM" id="MobiDB-lite"/>
    </source>
</evidence>
<accession>A0A2Z7D7P8</accession>
<reference evidence="2 3" key="1">
    <citation type="journal article" date="2015" name="Proc. Natl. Acad. Sci. U.S.A.">
        <title>The resurrection genome of Boea hygrometrica: A blueprint for survival of dehydration.</title>
        <authorList>
            <person name="Xiao L."/>
            <person name="Yang G."/>
            <person name="Zhang L."/>
            <person name="Yang X."/>
            <person name="Zhao S."/>
            <person name="Ji Z."/>
            <person name="Zhou Q."/>
            <person name="Hu M."/>
            <person name="Wang Y."/>
            <person name="Chen M."/>
            <person name="Xu Y."/>
            <person name="Jin H."/>
            <person name="Xiao X."/>
            <person name="Hu G."/>
            <person name="Bao F."/>
            <person name="Hu Y."/>
            <person name="Wan P."/>
            <person name="Li L."/>
            <person name="Deng X."/>
            <person name="Kuang T."/>
            <person name="Xiang C."/>
            <person name="Zhu J.K."/>
            <person name="Oliver M.J."/>
            <person name="He Y."/>
        </authorList>
    </citation>
    <scope>NUCLEOTIDE SEQUENCE [LARGE SCALE GENOMIC DNA]</scope>
    <source>
        <strain evidence="3">cv. XS01</strain>
    </source>
</reference>